<organism evidence="2 3">
    <name type="scientific">Acidimicrobium ferrooxidans (strain DSM 10331 / JCM 15462 / NBRC 103882 / ICP)</name>
    <dbReference type="NCBI Taxonomy" id="525909"/>
    <lineage>
        <taxon>Bacteria</taxon>
        <taxon>Bacillati</taxon>
        <taxon>Actinomycetota</taxon>
        <taxon>Acidimicrobiia</taxon>
        <taxon>Acidimicrobiales</taxon>
        <taxon>Acidimicrobiaceae</taxon>
        <taxon>Acidimicrobium</taxon>
    </lineage>
</organism>
<feature type="transmembrane region" description="Helical" evidence="1">
    <location>
        <begin position="257"/>
        <end position="282"/>
    </location>
</feature>
<feature type="transmembrane region" description="Helical" evidence="1">
    <location>
        <begin position="209"/>
        <end position="237"/>
    </location>
</feature>
<dbReference type="eggNOG" id="COG1287">
    <property type="taxonomic scope" value="Bacteria"/>
</dbReference>
<feature type="transmembrane region" description="Helical" evidence="1">
    <location>
        <begin position="70"/>
        <end position="89"/>
    </location>
</feature>
<dbReference type="STRING" id="525909.Afer_1904"/>
<sequence>MSAYDTVSASSTAARIGTRQARERGSTWAQLAFAAACVVIYGAEALLLSWPGGAHLTSRVIGDGGDSPQFLWYIHWVAGWLVGAHGLFLTHQVLYPRGADLAWATLALPAAIVAGVLEHLGATPVLAYNLALLGSLVADGGAAAWCARRVGLGRGAALVAGAIYLASPFFMGQMLGHLNLVDGAGLALVVGWAFDLFDRADPALWRFGVLGALLALVVWSVYDYGIYAIAAIVVLWFVHPQLASRRLATLVAWWRGWLVLGVVAVVAVAPLLDALLLSPLAVHGGAQTPFSTPWVVDALSFFVPDPWGAFHFLAPVWHLAPNLADGSGFPGAGPWIGLVGGVAIVVRQRRHGPLAPRLERLILPLGLAMLIFALASMGPYLHVDGVLTPIPLPYLPFDAIPFVSDTLPERLAVLTALFGALLGAAVLEWVWVALGRRRHRRLLRAGLVAAVAVALWVGSAPTPFPDTALPLVPRPRGIAAVGGTTFYVPVVIPTQSAWAAGIALYPYEAAVIGTPTPEGYVSRLPAQTIARLNDSAVLGYLWSVAQPTQPDASLASRAAHELPGYLARHDVCSIVVDRSLLAQPQAAVGWLEAHLGAIWHVFAVNATWLVLVHAPGDGCRSATSRAVS</sequence>
<dbReference type="Proteomes" id="UP000000771">
    <property type="component" value="Chromosome"/>
</dbReference>
<keyword evidence="1" id="KW-0472">Membrane</keyword>
<feature type="transmembrane region" description="Helical" evidence="1">
    <location>
        <begin position="411"/>
        <end position="430"/>
    </location>
</feature>
<feature type="transmembrane region" description="Helical" evidence="1">
    <location>
        <begin position="28"/>
        <end position="50"/>
    </location>
</feature>
<feature type="transmembrane region" description="Helical" evidence="1">
    <location>
        <begin position="101"/>
        <end position="120"/>
    </location>
</feature>
<evidence type="ECO:0008006" key="4">
    <source>
        <dbReference type="Google" id="ProtNLM"/>
    </source>
</evidence>
<feature type="transmembrane region" description="Helical" evidence="1">
    <location>
        <begin position="332"/>
        <end position="349"/>
    </location>
</feature>
<evidence type="ECO:0000313" key="3">
    <source>
        <dbReference type="Proteomes" id="UP000000771"/>
    </source>
</evidence>
<feature type="transmembrane region" description="Helical" evidence="1">
    <location>
        <begin position="126"/>
        <end position="145"/>
    </location>
</feature>
<evidence type="ECO:0000313" key="2">
    <source>
        <dbReference type="EMBL" id="ACU54809.1"/>
    </source>
</evidence>
<dbReference type="EMBL" id="CP001631">
    <property type="protein sequence ID" value="ACU54809.1"/>
    <property type="molecule type" value="Genomic_DNA"/>
</dbReference>
<feature type="transmembrane region" description="Helical" evidence="1">
    <location>
        <begin position="442"/>
        <end position="459"/>
    </location>
</feature>
<dbReference type="OrthoDB" id="2369748at2"/>
<dbReference type="AlphaFoldDB" id="C7M1R2"/>
<gene>
    <name evidence="2" type="ordered locus">Afer_1904</name>
</gene>
<accession>C7M1R2</accession>
<reference evidence="2 3" key="1">
    <citation type="journal article" date="2009" name="Stand. Genomic Sci.">
        <title>Complete genome sequence of Acidimicrobium ferrooxidans type strain (ICP).</title>
        <authorList>
            <person name="Clum A."/>
            <person name="Nolan M."/>
            <person name="Lang E."/>
            <person name="Glavina Del Rio T."/>
            <person name="Tice H."/>
            <person name="Copeland A."/>
            <person name="Cheng J.F."/>
            <person name="Lucas S."/>
            <person name="Chen F."/>
            <person name="Bruce D."/>
            <person name="Goodwin L."/>
            <person name="Pitluck S."/>
            <person name="Ivanova N."/>
            <person name="Mavrommatis K."/>
            <person name="Mikhailova N."/>
            <person name="Pati A."/>
            <person name="Chen A."/>
            <person name="Palaniappan K."/>
            <person name="Goker M."/>
            <person name="Spring S."/>
            <person name="Land M."/>
            <person name="Hauser L."/>
            <person name="Chang Y.J."/>
            <person name="Jeffries C.C."/>
            <person name="Chain P."/>
            <person name="Bristow J."/>
            <person name="Eisen J.A."/>
            <person name="Markowitz V."/>
            <person name="Hugenholtz P."/>
            <person name="Kyrpides N.C."/>
            <person name="Klenk H.P."/>
            <person name="Lapidus A."/>
        </authorList>
    </citation>
    <scope>NUCLEOTIDE SEQUENCE [LARGE SCALE GENOMIC DNA]</scope>
    <source>
        <strain evidence="3">DSM 10331 / JCM 15462 / NBRC 103882 / ICP</strain>
    </source>
</reference>
<dbReference type="KEGG" id="afo:Afer_1904"/>
<keyword evidence="1" id="KW-1133">Transmembrane helix</keyword>
<evidence type="ECO:0000256" key="1">
    <source>
        <dbReference type="SAM" id="Phobius"/>
    </source>
</evidence>
<proteinExistence type="predicted"/>
<keyword evidence="3" id="KW-1185">Reference proteome</keyword>
<dbReference type="RefSeq" id="WP_015799285.1">
    <property type="nucleotide sequence ID" value="NC_013124.1"/>
</dbReference>
<dbReference type="HOGENOM" id="CLU_435251_0_0_11"/>
<protein>
    <recommendedName>
        <fullName evidence="4">Glycosyltransferase RgtA/B/C/D-like domain-containing protein</fullName>
    </recommendedName>
</protein>
<feature type="transmembrane region" description="Helical" evidence="1">
    <location>
        <begin position="152"/>
        <end position="171"/>
    </location>
</feature>
<keyword evidence="1" id="KW-0812">Transmembrane</keyword>
<name>C7M1R2_ACIFD</name>
<feature type="transmembrane region" description="Helical" evidence="1">
    <location>
        <begin position="361"/>
        <end position="381"/>
    </location>
</feature>